<organism evidence="3 4">
    <name type="scientific">Yinghuangia soli</name>
    <dbReference type="NCBI Taxonomy" id="2908204"/>
    <lineage>
        <taxon>Bacteria</taxon>
        <taxon>Bacillati</taxon>
        <taxon>Actinomycetota</taxon>
        <taxon>Actinomycetes</taxon>
        <taxon>Kitasatosporales</taxon>
        <taxon>Streptomycetaceae</taxon>
        <taxon>Yinghuangia</taxon>
    </lineage>
</organism>
<feature type="region of interest" description="Disordered" evidence="1">
    <location>
        <begin position="1"/>
        <end position="20"/>
    </location>
</feature>
<dbReference type="RefSeq" id="WP_235058268.1">
    <property type="nucleotide sequence ID" value="NZ_JAKFHA010000050.1"/>
</dbReference>
<gene>
    <name evidence="3" type="ORF">LZ495_40620</name>
</gene>
<dbReference type="SUPFAM" id="SSF56801">
    <property type="entry name" value="Acetyl-CoA synthetase-like"/>
    <property type="match status" value="1"/>
</dbReference>
<keyword evidence="4" id="KW-1185">Reference proteome</keyword>
<accession>A0AA41Q9Q1</accession>
<reference evidence="3" key="1">
    <citation type="submission" date="2022-01" db="EMBL/GenBank/DDBJ databases">
        <title>Genome-Based Taxonomic Classification of the Phylum Actinobacteria.</title>
        <authorList>
            <person name="Gao Y."/>
        </authorList>
    </citation>
    <scope>NUCLEOTIDE SEQUENCE</scope>
    <source>
        <strain evidence="3">KLBMP 8922</strain>
    </source>
</reference>
<dbReference type="Proteomes" id="UP001165378">
    <property type="component" value="Unassembled WGS sequence"/>
</dbReference>
<name>A0AA41Q9Q1_9ACTN</name>
<evidence type="ECO:0000313" key="3">
    <source>
        <dbReference type="EMBL" id="MCF2533495.1"/>
    </source>
</evidence>
<evidence type="ECO:0000256" key="1">
    <source>
        <dbReference type="SAM" id="MobiDB-lite"/>
    </source>
</evidence>
<dbReference type="InterPro" id="IPR042099">
    <property type="entry name" value="ANL_N_sf"/>
</dbReference>
<sequence>MTADPSTGPSTGPGTDSAGAAEDFVFGRTQAEREEILLPELQQLTEHHRANCAGYDRILGALGIKPGGAGGTIAELPWLPVRLFKHHDLASIPPDEIFKTLTSSGTTGAEVSRIHLDKAAAGDQTRALSRTLQAVLGKQRLPMLMVDTPSVVKDRRSFSARGAGVLGMAGFGRDHTYVLDAEGRPDPEAVRAFLAAHGDAPFLVFGFTFMVWQYLYEVAAEHRLDLSQGILVHSGGWKKLADRAVDNAEFRARFAADTGLTRIHNYYGMVEQIGTVFVEGPDGDALYCPDFADVVVRDPRTWREQPVGTPGVIEVVSTLPKSYPGHVLLTEDLGVVHGIDDGHWPGKRFSVLGRLPRAEARGCSDTYAESAAGPAEAASADPQGEQAA</sequence>
<feature type="region of interest" description="Disordered" evidence="1">
    <location>
        <begin position="365"/>
        <end position="388"/>
    </location>
</feature>
<comment type="caution">
    <text evidence="3">The sequence shown here is derived from an EMBL/GenBank/DDBJ whole genome shotgun (WGS) entry which is preliminary data.</text>
</comment>
<feature type="compositionally biased region" description="Low complexity" evidence="1">
    <location>
        <begin position="368"/>
        <end position="380"/>
    </location>
</feature>
<dbReference type="GO" id="GO:0008218">
    <property type="term" value="P:bioluminescence"/>
    <property type="evidence" value="ECO:0007669"/>
    <property type="project" value="InterPro"/>
</dbReference>
<protein>
    <recommendedName>
        <fullName evidence="2">Acyl-protein synthetase LuxE domain-containing protein</fullName>
    </recommendedName>
</protein>
<dbReference type="InterPro" id="IPR007534">
    <property type="entry name" value="LuxE"/>
</dbReference>
<dbReference type="Pfam" id="PF04443">
    <property type="entry name" value="LuxE"/>
    <property type="match status" value="1"/>
</dbReference>
<evidence type="ECO:0000259" key="2">
    <source>
        <dbReference type="Pfam" id="PF04443"/>
    </source>
</evidence>
<dbReference type="AlphaFoldDB" id="A0AA41Q9Q1"/>
<dbReference type="GO" id="GO:0047474">
    <property type="term" value="F:long-chain fatty acid--protein ligase activity"/>
    <property type="evidence" value="ECO:0007669"/>
    <property type="project" value="InterPro"/>
</dbReference>
<feature type="compositionally biased region" description="Polar residues" evidence="1">
    <location>
        <begin position="1"/>
        <end position="14"/>
    </location>
</feature>
<evidence type="ECO:0000313" key="4">
    <source>
        <dbReference type="Proteomes" id="UP001165378"/>
    </source>
</evidence>
<feature type="domain" description="Acyl-protein synthetase LuxE" evidence="2">
    <location>
        <begin position="41"/>
        <end position="369"/>
    </location>
</feature>
<dbReference type="EMBL" id="JAKFHA010000050">
    <property type="protein sequence ID" value="MCF2533495.1"/>
    <property type="molecule type" value="Genomic_DNA"/>
</dbReference>
<dbReference type="Gene3D" id="3.40.50.12780">
    <property type="entry name" value="N-terminal domain of ligase-like"/>
    <property type="match status" value="1"/>
</dbReference>
<proteinExistence type="predicted"/>